<name>A0A497UWT3_9FLAO</name>
<evidence type="ECO:0000313" key="3">
    <source>
        <dbReference type="EMBL" id="RLJ35262.1"/>
    </source>
</evidence>
<evidence type="ECO:0000313" key="4">
    <source>
        <dbReference type="Proteomes" id="UP000233767"/>
    </source>
</evidence>
<accession>A0A497UWT3</accession>
<dbReference type="EMBL" id="RCCB01000010">
    <property type="protein sequence ID" value="RLJ35262.1"/>
    <property type="molecule type" value="Genomic_DNA"/>
</dbReference>
<feature type="signal peptide" evidence="1">
    <location>
        <begin position="1"/>
        <end position="18"/>
    </location>
</feature>
<organism evidence="3 5">
    <name type="scientific">Flavobacterium lindanitolerans</name>
    <dbReference type="NCBI Taxonomy" id="428988"/>
    <lineage>
        <taxon>Bacteria</taxon>
        <taxon>Pseudomonadati</taxon>
        <taxon>Bacteroidota</taxon>
        <taxon>Flavobacteriia</taxon>
        <taxon>Flavobacteriales</taxon>
        <taxon>Flavobacteriaceae</taxon>
        <taxon>Flavobacterium</taxon>
    </lineage>
</organism>
<evidence type="ECO:0000256" key="1">
    <source>
        <dbReference type="SAM" id="SignalP"/>
    </source>
</evidence>
<reference evidence="2 4" key="1">
    <citation type="submission" date="2017-12" db="EMBL/GenBank/DDBJ databases">
        <title>Genomic Encyclopedia of Type Strains, Phase III (KMG-III): the genomes of soil and plant-associated and newly described type strains.</title>
        <authorList>
            <person name="Whitman W."/>
        </authorList>
    </citation>
    <scope>NUCLEOTIDE SEQUENCE [LARGE SCALE GENOMIC DNA]</scope>
    <source>
        <strain evidence="2 4">IP-10</strain>
    </source>
</reference>
<dbReference type="NCBIfam" id="TIGR01643">
    <property type="entry name" value="YD_repeat_2x"/>
    <property type="match status" value="1"/>
</dbReference>
<gene>
    <name evidence="2" type="ORF">B0G92_0868</name>
    <name evidence="3" type="ORF">CLV50_0637</name>
</gene>
<protein>
    <submittedName>
        <fullName evidence="3">YD repeat-containing protein</fullName>
    </submittedName>
</protein>
<dbReference type="EMBL" id="PJND01000007">
    <property type="protein sequence ID" value="PKW29237.1"/>
    <property type="molecule type" value="Genomic_DNA"/>
</dbReference>
<dbReference type="RefSeq" id="WP_121366400.1">
    <property type="nucleotide sequence ID" value="NZ_PJND01000007.1"/>
</dbReference>
<dbReference type="Proteomes" id="UP000275027">
    <property type="component" value="Unassembled WGS sequence"/>
</dbReference>
<sequence>MRKLLTIIFLATNLLVDAQVQPMTTEYGQGSIANTAASVFRFDNVPVNLSTGVPDISIPLLSLPTRSKDIGVNMEISYHPTSIAADGAVHDDIRQPGWSINRGGSIVRTIENAWYSYVSEETATETRYYSDRYQFNFMGHSGIFYLITDANNNLVPSLYSGKGETLKVTLDYEPSTFRVNSFTIYDSNNYKYVFDVVDRTLGYINPGSITKNVPKSFNLSAVYDSNGKKLLTFAYNELSTLERQTVAMREYSTINKLTSIQSEGLGKINFSHTFGASSANSVSATLDEITLTDLNSNILKRIDLRQWDKLTFRDAAQTKGDEYHFSYSDGTYGDYSTDYGIFGIDPYGYPTFIRSEQHEDLQVLVDYAVNPKFCTKGVLEKILLPTGGTVLYEYESNTYSYFKGSSISENSVPGGGHVEDPESYYTYYGGETTYPYNHIVEELYNGRISNHSFFTISGAPKEVCIFIREDPYFSELSNTWVTPSITIAGQQLPQTEKQFPFYRTYNPENFGYGRSYTLNPGTYTIQLGHISQSNIPMTATRVIHSIRRNPDLKKWKYGGGIRIKRIAHFDADVPADYFRKKDYYGYPEYTPVKETRYDYNLFDEPNRSSGNLVSSDRHNFRESYGHLEFVSYRNVTVTDSGNNGKSQYTFTTSADYPGMDLDYDGHISLSQDFRRGLLKNRKDYDRNNVLVKNTDYTYRFYDGTRWQNYYMDRTVVDRTAKVRTESETVTVYSTGSAPITQTTQYKYHRDANRSLESEETTNSAGEAIKSVYYYNTMGLPLNEYKFALLEKSEDYYNGSLVATKWTKHSNNWSGNTAWLPSELSYSKAGEQEIVEMRYNLYDEYGNLLQSEQPNGKKTSYIWGYNKTVLVAQIENMPYTAITASLITDIQTATDSGNETTVLQKLDLLRNSTILANAMPTTYTYKPLIGISTVTDPKGDRISYEYDSFGRTKAIRDRNGKLISETSYKLTNQN</sequence>
<evidence type="ECO:0000313" key="2">
    <source>
        <dbReference type="EMBL" id="PKW29237.1"/>
    </source>
</evidence>
<dbReference type="InterPro" id="IPR006530">
    <property type="entry name" value="YD"/>
</dbReference>
<evidence type="ECO:0000313" key="5">
    <source>
        <dbReference type="Proteomes" id="UP000275027"/>
    </source>
</evidence>
<keyword evidence="1" id="KW-0732">Signal</keyword>
<reference evidence="3 5" key="2">
    <citation type="submission" date="2018-10" db="EMBL/GenBank/DDBJ databases">
        <title>Genomic Encyclopedia of Archaeal and Bacterial Type Strains, Phase II (KMG-II): from individual species to whole genera.</title>
        <authorList>
            <person name="Goeker M."/>
        </authorList>
    </citation>
    <scope>NUCLEOTIDE SEQUENCE [LARGE SCALE GENOMIC DNA]</scope>
    <source>
        <strain evidence="3 5">DSM 21886</strain>
    </source>
</reference>
<comment type="caution">
    <text evidence="3">The sequence shown here is derived from an EMBL/GenBank/DDBJ whole genome shotgun (WGS) entry which is preliminary data.</text>
</comment>
<dbReference type="AlphaFoldDB" id="A0A497UWT3"/>
<feature type="chain" id="PRO_5019764498" evidence="1">
    <location>
        <begin position="19"/>
        <end position="973"/>
    </location>
</feature>
<keyword evidence="4" id="KW-1185">Reference proteome</keyword>
<dbReference type="Proteomes" id="UP000233767">
    <property type="component" value="Unassembled WGS sequence"/>
</dbReference>
<proteinExistence type="predicted"/>